<proteinExistence type="predicted"/>
<keyword evidence="4" id="KW-1185">Reference proteome</keyword>
<dbReference type="RefSeq" id="XP_005713767.1">
    <property type="nucleotide sequence ID" value="XM_005713710.1"/>
</dbReference>
<dbReference type="EMBL" id="HG001663">
    <property type="protein sequence ID" value="CDF33948.1"/>
    <property type="molecule type" value="Genomic_DNA"/>
</dbReference>
<evidence type="ECO:0000313" key="4">
    <source>
        <dbReference type="Proteomes" id="UP000012073"/>
    </source>
</evidence>
<feature type="region of interest" description="Disordered" evidence="1">
    <location>
        <begin position="56"/>
        <end position="84"/>
    </location>
</feature>
<dbReference type="Gramene" id="CDF33948">
    <property type="protein sequence ID" value="CDF33948"/>
    <property type="gene ID" value="CHC_T00002621001"/>
</dbReference>
<dbReference type="CDD" id="cd06260">
    <property type="entry name" value="DUF820-like"/>
    <property type="match status" value="1"/>
</dbReference>
<organism evidence="3 4">
    <name type="scientific">Chondrus crispus</name>
    <name type="common">Carrageen Irish moss</name>
    <name type="synonym">Polymorpha crispa</name>
    <dbReference type="NCBI Taxonomy" id="2769"/>
    <lineage>
        <taxon>Eukaryota</taxon>
        <taxon>Rhodophyta</taxon>
        <taxon>Florideophyceae</taxon>
        <taxon>Rhodymeniophycidae</taxon>
        <taxon>Gigartinales</taxon>
        <taxon>Gigartinaceae</taxon>
        <taxon>Chondrus</taxon>
    </lineage>
</organism>
<dbReference type="GO" id="GO:0006281">
    <property type="term" value="P:DNA repair"/>
    <property type="evidence" value="ECO:0007669"/>
    <property type="project" value="UniProtKB-ARBA"/>
</dbReference>
<protein>
    <recommendedName>
        <fullName evidence="2">Putative restriction endonuclease domain-containing protein</fullName>
    </recommendedName>
</protein>
<dbReference type="GeneID" id="17321488"/>
<dbReference type="KEGG" id="ccp:CHC_T00002621001"/>
<feature type="domain" description="Putative restriction endonuclease" evidence="2">
    <location>
        <begin position="5"/>
        <end position="56"/>
    </location>
</feature>
<gene>
    <name evidence="3" type="ORF">CHC_T00002621001</name>
</gene>
<dbReference type="InterPro" id="IPR011335">
    <property type="entry name" value="Restrct_endonuc-II-like"/>
</dbReference>
<feature type="region of interest" description="Disordered" evidence="1">
    <location>
        <begin position="134"/>
        <end position="162"/>
    </location>
</feature>
<evidence type="ECO:0000259" key="2">
    <source>
        <dbReference type="Pfam" id="PF05685"/>
    </source>
</evidence>
<accession>R7Q807</accession>
<dbReference type="SUPFAM" id="SSF52980">
    <property type="entry name" value="Restriction endonuclease-like"/>
    <property type="match status" value="1"/>
</dbReference>
<dbReference type="InterPro" id="IPR012296">
    <property type="entry name" value="Nuclease_put_TT1808"/>
</dbReference>
<feature type="region of interest" description="Disordered" evidence="1">
    <location>
        <begin position="178"/>
        <end position="200"/>
    </location>
</feature>
<evidence type="ECO:0000256" key="1">
    <source>
        <dbReference type="SAM" id="MobiDB-lite"/>
    </source>
</evidence>
<feature type="compositionally biased region" description="Basic and acidic residues" evidence="1">
    <location>
        <begin position="134"/>
        <end position="160"/>
    </location>
</feature>
<dbReference type="AlphaFoldDB" id="R7Q807"/>
<dbReference type="Proteomes" id="UP000012073">
    <property type="component" value="Unassembled WGS sequence"/>
</dbReference>
<name>R7Q807_CHOCR</name>
<reference evidence="4" key="1">
    <citation type="journal article" date="2013" name="Proc. Natl. Acad. Sci. U.S.A.">
        <title>Genome structure and metabolic features in the red seaweed Chondrus crispus shed light on evolution of the Archaeplastida.</title>
        <authorList>
            <person name="Collen J."/>
            <person name="Porcel B."/>
            <person name="Carre W."/>
            <person name="Ball S.G."/>
            <person name="Chaparro C."/>
            <person name="Tonon T."/>
            <person name="Barbeyron T."/>
            <person name="Michel G."/>
            <person name="Noel B."/>
            <person name="Valentin K."/>
            <person name="Elias M."/>
            <person name="Artiguenave F."/>
            <person name="Arun A."/>
            <person name="Aury J.M."/>
            <person name="Barbosa-Neto J.F."/>
            <person name="Bothwell J.H."/>
            <person name="Bouget F.Y."/>
            <person name="Brillet L."/>
            <person name="Cabello-Hurtado F."/>
            <person name="Capella-Gutierrez S."/>
            <person name="Charrier B."/>
            <person name="Cladiere L."/>
            <person name="Cock J.M."/>
            <person name="Coelho S.M."/>
            <person name="Colleoni C."/>
            <person name="Czjzek M."/>
            <person name="Da Silva C."/>
            <person name="Delage L."/>
            <person name="Denoeud F."/>
            <person name="Deschamps P."/>
            <person name="Dittami S.M."/>
            <person name="Gabaldon T."/>
            <person name="Gachon C.M."/>
            <person name="Groisillier A."/>
            <person name="Herve C."/>
            <person name="Jabbari K."/>
            <person name="Katinka M."/>
            <person name="Kloareg B."/>
            <person name="Kowalczyk N."/>
            <person name="Labadie K."/>
            <person name="Leblanc C."/>
            <person name="Lopez P.J."/>
            <person name="McLachlan D.H."/>
            <person name="Meslet-Cladiere L."/>
            <person name="Moustafa A."/>
            <person name="Nehr Z."/>
            <person name="Nyvall Collen P."/>
            <person name="Panaud O."/>
            <person name="Partensky F."/>
            <person name="Poulain J."/>
            <person name="Rensing S.A."/>
            <person name="Rousvoal S."/>
            <person name="Samson G."/>
            <person name="Symeonidi A."/>
            <person name="Weissenbach J."/>
            <person name="Zambounis A."/>
            <person name="Wincker P."/>
            <person name="Boyen C."/>
        </authorList>
    </citation>
    <scope>NUCLEOTIDE SEQUENCE [LARGE SCALE GENOMIC DNA]</scope>
    <source>
        <strain evidence="4">cv. Stackhouse</strain>
    </source>
</reference>
<evidence type="ECO:0000313" key="3">
    <source>
        <dbReference type="EMBL" id="CDF33948.1"/>
    </source>
</evidence>
<dbReference type="Pfam" id="PF05685">
    <property type="entry name" value="Uma2"/>
    <property type="match status" value="1"/>
</dbReference>
<feature type="compositionally biased region" description="Low complexity" evidence="1">
    <location>
        <begin position="186"/>
        <end position="195"/>
    </location>
</feature>
<dbReference type="Gene3D" id="3.90.1570.10">
    <property type="entry name" value="tt1808, chain A"/>
    <property type="match status" value="1"/>
</dbReference>
<dbReference type="InterPro" id="IPR008538">
    <property type="entry name" value="Uma2"/>
</dbReference>
<sequence length="263" mass="29615">MRFPPGKIPHLIIEVTSPSNPLNDICSKAVEYAKMKVPQCVIVDRKNRCVTVHSLDCPGSDSAGSSRRRSARLSKSLPPSDYPQYSETQKFYGATVVRANVLEELALTAENLLKPKHTPTEIILSAVRKFQLERDNAGNEERDSKRERDDARNEEKEVKNKNMQLIALMKKRGIEVPAELERSTDDSSGSSGSSTASPERQRCIIQYIKTTIKKTIPSQNVLRHQGKTSEWLQPKNFIVQPLSDVMVCSPRLEGVPKYIWGLR</sequence>